<feature type="non-terminal residue" evidence="2">
    <location>
        <position position="1"/>
    </location>
</feature>
<reference evidence="2 3" key="1">
    <citation type="submission" date="2024-03" db="EMBL/GenBank/DDBJ databases">
        <title>The Acrasis kona genome and developmental transcriptomes reveal deep origins of eukaryotic multicellular pathways.</title>
        <authorList>
            <person name="Sheikh S."/>
            <person name="Fu C.-J."/>
            <person name="Brown M.W."/>
            <person name="Baldauf S.L."/>
        </authorList>
    </citation>
    <scope>NUCLEOTIDE SEQUENCE [LARGE SCALE GENOMIC DNA]</scope>
    <source>
        <strain evidence="2 3">ATCC MYA-3509</strain>
    </source>
</reference>
<organism evidence="2 3">
    <name type="scientific">Acrasis kona</name>
    <dbReference type="NCBI Taxonomy" id="1008807"/>
    <lineage>
        <taxon>Eukaryota</taxon>
        <taxon>Discoba</taxon>
        <taxon>Heterolobosea</taxon>
        <taxon>Tetramitia</taxon>
        <taxon>Eutetramitia</taxon>
        <taxon>Acrasidae</taxon>
        <taxon>Acrasis</taxon>
    </lineage>
</organism>
<dbReference type="InterPro" id="IPR017853">
    <property type="entry name" value="GH"/>
</dbReference>
<dbReference type="AlphaFoldDB" id="A0AAW2Z5Z0"/>
<keyword evidence="1" id="KW-0732">Signal</keyword>
<proteinExistence type="predicted"/>
<comment type="caution">
    <text evidence="2">The sequence shown here is derived from an EMBL/GenBank/DDBJ whole genome shotgun (WGS) entry which is preliminary data.</text>
</comment>
<sequence>KLFLAVLALIVCVTRANILDVAVDDSGLSFKVSLNNVLYLESGDFFVRANSEYFSKNNGQLQKTGESTKKGTDYHGDFVSRTIHLKTKSDRAVLLTYRTYADQATVAFEQEFPDGLENTEVTTDSPHDQLITCFPSFKQTPAVDNVNVLSFWEVMSQAEMHHSLKEFRGGINGGSPLVLFDQQLNTLVISPLSNFKVGYISKPKVLGGDVGSGIQGNVKSIPKNFKHETIIHVGTGITKTVLEWGSILLKKGGKAPTTVESSDIAIKTLGYWTDNGAYYYYLTENTTNNYEETITKLKQNHVENGLPYRNYQFDSWWYYQGHKNAVKLWEPRKDIFPSGMYKMSEITDSPLILHNRWWSIDNEYQKKYKFAVEKDMALPLEQAFWDDLMSRSRLWGVNIYEQDWLITQTKGMKVTQDNVHVASNWLTQMGRAAAKYGMTIQYCMSLPMDLLQSTLIQAVTHTRVSHDYKSHTNSWEIGRSSLLAWAVGLFPFKDVMVTTTNQPGEKRYYTGPEKNPELQTIISALSNGPIGIGDKMGYHNKELIMSTCNNDGILLKSDRPALAIDRSYLAANVKKGEIWETSSTVDGLQWSYLLAVNISSDFDVKMTDFYGASDYKSKRLLVDLITKGYQWFEPETQSIKLPKNIETKDHVLPFKYYSLAPLLKNDIVLLGELSKKITVSKQRFRSIDVDQNGVRVTLITAPQEKVIVTFLAGEKLIQAGCAAPEDGDLVIYCEKNGEYTCGRQ</sequence>
<keyword evidence="3" id="KW-1185">Reference proteome</keyword>
<dbReference type="EMBL" id="JAOPGA020001067">
    <property type="protein sequence ID" value="KAL0484744.1"/>
    <property type="molecule type" value="Genomic_DNA"/>
</dbReference>
<gene>
    <name evidence="2" type="ORF">AKO1_011643</name>
</gene>
<protein>
    <submittedName>
        <fullName evidence="2">Uncharacterized protein</fullName>
    </submittedName>
</protein>
<evidence type="ECO:0000313" key="2">
    <source>
        <dbReference type="EMBL" id="KAL0484744.1"/>
    </source>
</evidence>
<accession>A0AAW2Z5Z0</accession>
<evidence type="ECO:0000313" key="3">
    <source>
        <dbReference type="Proteomes" id="UP001431209"/>
    </source>
</evidence>
<dbReference type="Proteomes" id="UP001431209">
    <property type="component" value="Unassembled WGS sequence"/>
</dbReference>
<feature type="signal peptide" evidence="1">
    <location>
        <begin position="1"/>
        <end position="16"/>
    </location>
</feature>
<name>A0AAW2Z5Z0_9EUKA</name>
<dbReference type="SUPFAM" id="SSF51445">
    <property type="entry name" value="(Trans)glycosidases"/>
    <property type="match status" value="1"/>
</dbReference>
<evidence type="ECO:0000256" key="1">
    <source>
        <dbReference type="SAM" id="SignalP"/>
    </source>
</evidence>
<feature type="chain" id="PRO_5043643689" evidence="1">
    <location>
        <begin position="17"/>
        <end position="744"/>
    </location>
</feature>